<dbReference type="Proteomes" id="UP000637788">
    <property type="component" value="Unassembled WGS sequence"/>
</dbReference>
<feature type="region of interest" description="Disordered" evidence="1">
    <location>
        <begin position="25"/>
        <end position="48"/>
    </location>
</feature>
<dbReference type="InterPro" id="IPR011042">
    <property type="entry name" value="6-blade_b-propeller_TolB-like"/>
</dbReference>
<name>A0A917V8Q9_9ACTN</name>
<proteinExistence type="predicted"/>
<evidence type="ECO:0000256" key="1">
    <source>
        <dbReference type="SAM" id="MobiDB-lite"/>
    </source>
</evidence>
<comment type="caution">
    <text evidence="3">The sequence shown here is derived from an EMBL/GenBank/DDBJ whole genome shotgun (WGS) entry which is preliminary data.</text>
</comment>
<sequence>MTTARRVALGAALIIALTGVALPASAAPQPVPRTEKASVAPDGTDGDAWSTAEGLSADGRYLAFQSRAGNLVAGDTNGARDAFVRDLRTGETRRVNTAADGGQSDGDVSSLSLSANGRYAAFSSDATNLVPGDTDGRTHVYVKDLKTGVVDRIEDIAPGYDTANSPVISANGRYVALVAGRSEPVQGDAWGSVHRVDRKTGTAVRVSQVPDANRPRSVTNISISADGERVGYQYFVPFPSSGDWSDIYVRDVPSGKLWQADKAPDGAVSDAQSEYSSLSADGRYALFHSLDSKLTPGDTNNAHNVFIRDLETGELRRIDAADPSESTGFAALSADNRRLAFVSSSPNTGDYETHVYVRDLRTGRTELVSVDTEGGLNDDSASSPVIDAHGRRVAFSSYSADLVPGDSYDHQHAYVRHLR</sequence>
<feature type="chain" id="PRO_5036885426" description="WD40 repeat protein" evidence="2">
    <location>
        <begin position="27"/>
        <end position="419"/>
    </location>
</feature>
<dbReference type="Gene3D" id="2.120.10.30">
    <property type="entry name" value="TolB, C-terminal domain"/>
    <property type="match status" value="2"/>
</dbReference>
<feature type="signal peptide" evidence="2">
    <location>
        <begin position="1"/>
        <end position="26"/>
    </location>
</feature>
<dbReference type="PANTHER" id="PTHR36842">
    <property type="entry name" value="PROTEIN TOLB HOMOLOG"/>
    <property type="match status" value="1"/>
</dbReference>
<keyword evidence="4" id="KW-1185">Reference proteome</keyword>
<reference evidence="3" key="1">
    <citation type="journal article" date="2014" name="Int. J. Syst. Evol. Microbiol.">
        <title>Complete genome sequence of Corynebacterium casei LMG S-19264T (=DSM 44701T), isolated from a smear-ripened cheese.</title>
        <authorList>
            <consortium name="US DOE Joint Genome Institute (JGI-PGF)"/>
            <person name="Walter F."/>
            <person name="Albersmeier A."/>
            <person name="Kalinowski J."/>
            <person name="Ruckert C."/>
        </authorList>
    </citation>
    <scope>NUCLEOTIDE SEQUENCE</scope>
    <source>
        <strain evidence="3">JCM 3035</strain>
    </source>
</reference>
<evidence type="ECO:0008006" key="5">
    <source>
        <dbReference type="Google" id="ProtNLM"/>
    </source>
</evidence>
<gene>
    <name evidence="3" type="ORF">GCM10010094_07970</name>
</gene>
<accession>A0A917V8Q9</accession>
<protein>
    <recommendedName>
        <fullName evidence="5">WD40 repeat protein</fullName>
    </recommendedName>
</protein>
<evidence type="ECO:0000313" key="3">
    <source>
        <dbReference type="EMBL" id="GGK50159.1"/>
    </source>
</evidence>
<reference evidence="3" key="2">
    <citation type="submission" date="2020-09" db="EMBL/GenBank/DDBJ databases">
        <authorList>
            <person name="Sun Q."/>
            <person name="Ohkuma M."/>
        </authorList>
    </citation>
    <scope>NUCLEOTIDE SEQUENCE</scope>
    <source>
        <strain evidence="3">JCM 3035</strain>
    </source>
</reference>
<dbReference type="RefSeq" id="WP_189320495.1">
    <property type="nucleotide sequence ID" value="NZ_BMPQ01000002.1"/>
</dbReference>
<dbReference type="EMBL" id="BMPQ01000002">
    <property type="protein sequence ID" value="GGK50159.1"/>
    <property type="molecule type" value="Genomic_DNA"/>
</dbReference>
<keyword evidence="2" id="KW-0732">Signal</keyword>
<evidence type="ECO:0000313" key="4">
    <source>
        <dbReference type="Proteomes" id="UP000637788"/>
    </source>
</evidence>
<dbReference type="SUPFAM" id="SSF82171">
    <property type="entry name" value="DPP6 N-terminal domain-like"/>
    <property type="match status" value="1"/>
</dbReference>
<dbReference type="AlphaFoldDB" id="A0A917V8Q9"/>
<dbReference type="PANTHER" id="PTHR36842:SF1">
    <property type="entry name" value="PROTEIN TOLB"/>
    <property type="match status" value="1"/>
</dbReference>
<organism evidence="3 4">
    <name type="scientific">Streptomyces flaveus</name>
    <dbReference type="NCBI Taxonomy" id="66370"/>
    <lineage>
        <taxon>Bacteria</taxon>
        <taxon>Bacillati</taxon>
        <taxon>Actinomycetota</taxon>
        <taxon>Actinomycetes</taxon>
        <taxon>Kitasatosporales</taxon>
        <taxon>Streptomycetaceae</taxon>
        <taxon>Streptomyces</taxon>
        <taxon>Streptomyces aurantiacus group</taxon>
    </lineage>
</organism>
<evidence type="ECO:0000256" key="2">
    <source>
        <dbReference type="SAM" id="SignalP"/>
    </source>
</evidence>